<evidence type="ECO:0000313" key="4">
    <source>
        <dbReference type="Proteomes" id="UP000321947"/>
    </source>
</evidence>
<reference evidence="3 4" key="1">
    <citation type="submission" date="2019-08" db="EMBL/GenBank/DDBJ databases">
        <title>Draft genome sequences of two oriental melons (Cucumis melo L. var makuwa).</title>
        <authorList>
            <person name="Kwon S.-Y."/>
        </authorList>
    </citation>
    <scope>NUCLEOTIDE SEQUENCE [LARGE SCALE GENOMIC DNA]</scope>
    <source>
        <strain evidence="4">cv. Chang Bougi</strain>
        <strain evidence="3">cv. SW 3</strain>
        <tissue evidence="2">Leaf</tissue>
    </source>
</reference>
<dbReference type="EMBL" id="SSTD01013776">
    <property type="protein sequence ID" value="TYK05656.1"/>
    <property type="molecule type" value="Genomic_DNA"/>
</dbReference>
<gene>
    <name evidence="2" type="ORF">E5676_scaffold98G001190</name>
    <name evidence="1" type="ORF">E6C27_scaffold262G001890</name>
</gene>
<protein>
    <submittedName>
        <fullName evidence="2">Pol protein</fullName>
    </submittedName>
</protein>
<proteinExistence type="predicted"/>
<dbReference type="Proteomes" id="UP000321947">
    <property type="component" value="Unassembled WGS sequence"/>
</dbReference>
<evidence type="ECO:0000313" key="2">
    <source>
        <dbReference type="EMBL" id="TYK05656.1"/>
    </source>
</evidence>
<evidence type="ECO:0000313" key="1">
    <source>
        <dbReference type="EMBL" id="KAA0040612.1"/>
    </source>
</evidence>
<evidence type="ECO:0000313" key="3">
    <source>
        <dbReference type="Proteomes" id="UP000321393"/>
    </source>
</evidence>
<dbReference type="EMBL" id="SSTE01017321">
    <property type="protein sequence ID" value="KAA0040612.1"/>
    <property type="molecule type" value="Genomic_DNA"/>
</dbReference>
<organism evidence="2 4">
    <name type="scientific">Cucumis melo var. makuwa</name>
    <name type="common">Oriental melon</name>
    <dbReference type="NCBI Taxonomy" id="1194695"/>
    <lineage>
        <taxon>Eukaryota</taxon>
        <taxon>Viridiplantae</taxon>
        <taxon>Streptophyta</taxon>
        <taxon>Embryophyta</taxon>
        <taxon>Tracheophyta</taxon>
        <taxon>Spermatophyta</taxon>
        <taxon>Magnoliopsida</taxon>
        <taxon>eudicotyledons</taxon>
        <taxon>Gunneridae</taxon>
        <taxon>Pentapetalae</taxon>
        <taxon>rosids</taxon>
        <taxon>fabids</taxon>
        <taxon>Cucurbitales</taxon>
        <taxon>Cucurbitaceae</taxon>
        <taxon>Benincaseae</taxon>
        <taxon>Cucumis</taxon>
    </lineage>
</organism>
<accession>A0A5D3C5J2</accession>
<sequence length="153" mass="17282">MRHRRWLELVKDYDYKILNHPSKANVVADALSNKVAHSAALITNQALLYQDFKLAEIAIAIGKVTSQLAKLIVQPTLRLRIINALSSNPYLIEKRHLTEAGKADGFFIYSDDGLMFERWLYVPVSSEVMRDLLARVHSSPFFIHPGSSRCTGS</sequence>
<dbReference type="OrthoDB" id="111931at2759"/>
<dbReference type="AlphaFoldDB" id="A0A5D3C5J2"/>
<name>A0A5D3C5J2_CUCMM</name>
<comment type="caution">
    <text evidence="2">The sequence shown here is derived from an EMBL/GenBank/DDBJ whole genome shotgun (WGS) entry which is preliminary data.</text>
</comment>
<dbReference type="Proteomes" id="UP000321393">
    <property type="component" value="Unassembled WGS sequence"/>
</dbReference>